<dbReference type="SUPFAM" id="SSF55347">
    <property type="entry name" value="Glyceraldehyde-3-phosphate dehydrogenase-like, C-terminal domain"/>
    <property type="match status" value="1"/>
</dbReference>
<dbReference type="AlphaFoldDB" id="A0A0S7BGY4"/>
<dbReference type="RefSeq" id="WP_075073097.1">
    <property type="nucleotide sequence ID" value="NZ_DF967972.1"/>
</dbReference>
<dbReference type="Pfam" id="PF22725">
    <property type="entry name" value="GFO_IDH_MocA_C3"/>
    <property type="match status" value="1"/>
</dbReference>
<dbReference type="InterPro" id="IPR036291">
    <property type="entry name" value="NAD(P)-bd_dom_sf"/>
</dbReference>
<evidence type="ECO:0000313" key="4">
    <source>
        <dbReference type="Proteomes" id="UP000055060"/>
    </source>
</evidence>
<evidence type="ECO:0000259" key="2">
    <source>
        <dbReference type="Pfam" id="PF22725"/>
    </source>
</evidence>
<dbReference type="PANTHER" id="PTHR43377">
    <property type="entry name" value="BILIVERDIN REDUCTASE A"/>
    <property type="match status" value="1"/>
</dbReference>
<organism evidence="3">
    <name type="scientific">Longilinea arvoryzae</name>
    <dbReference type="NCBI Taxonomy" id="360412"/>
    <lineage>
        <taxon>Bacteria</taxon>
        <taxon>Bacillati</taxon>
        <taxon>Chloroflexota</taxon>
        <taxon>Anaerolineae</taxon>
        <taxon>Anaerolineales</taxon>
        <taxon>Anaerolineaceae</taxon>
        <taxon>Longilinea</taxon>
    </lineage>
</organism>
<dbReference type="OrthoDB" id="9815825at2"/>
<evidence type="ECO:0000259" key="1">
    <source>
        <dbReference type="Pfam" id="PF01408"/>
    </source>
</evidence>
<accession>A0A0S7BGY4</accession>
<proteinExistence type="predicted"/>
<sequence length="333" mass="36871">MRFLIAGFGSIGRRHMRNLMALGQRDIVLYRSGRSTLPQDELAGFPVETDLQAALAHHPDAVIVANPTALHLDVAIPAAEAGCHILMEKPVSDSLERMDALKSALKRGGGSLMVGFQFRFHPGLRKAAELLRDSAIGRPVFARAHWGEYLPNWHPWEDYRQSYTSRPELGGGVVRTLSHPFDYLRWLLGETEVAFAQVGALGELGIPVEDTAEIALHFSSGAIGSLHLDYLQQPPEHRLEITGTRGSLRWDNADGALRCFRAERGEWETYPVPDGFERNTLFVDELRQFIEVAAGRAEPVCGLDDGIRVQELARDALAYAGKAPNGLQFEVEK</sequence>
<reference evidence="3" key="1">
    <citation type="submission" date="2015-07" db="EMBL/GenBank/DDBJ databases">
        <title>Draft Genome Sequences of Anaerolinea thermolimosa IMO-1, Bellilinea caldifistulae GOMI-1, Leptolinea tardivitalis YMTK-2, Levilinea saccharolytica KIBI-1,Longilinea arvoryzae KOME-1, Previously Described as Members of the Anaerolineaceae (Chloroflexi).</title>
        <authorList>
            <person name="Sekiguchi Y."/>
            <person name="Ohashi A."/>
            <person name="Matsuura N."/>
            <person name="Tourlousse M.D."/>
        </authorList>
    </citation>
    <scope>NUCLEOTIDE SEQUENCE [LARGE SCALE GENOMIC DNA]</scope>
    <source>
        <strain evidence="3">KOME-1</strain>
    </source>
</reference>
<protein>
    <submittedName>
        <fullName evidence="3">Predicted dehydrogenase</fullName>
    </submittedName>
</protein>
<gene>
    <name evidence="3" type="ORF">LARV_01537</name>
</gene>
<name>A0A0S7BGY4_9CHLR</name>
<dbReference type="STRING" id="360412.LARV_01537"/>
<dbReference type="Gene3D" id="3.40.50.720">
    <property type="entry name" value="NAD(P)-binding Rossmann-like Domain"/>
    <property type="match status" value="1"/>
</dbReference>
<feature type="domain" description="GFO/IDH/MocA-like oxidoreductase" evidence="2">
    <location>
        <begin position="125"/>
        <end position="249"/>
    </location>
</feature>
<dbReference type="InterPro" id="IPR000683">
    <property type="entry name" value="Gfo/Idh/MocA-like_OxRdtase_N"/>
</dbReference>
<dbReference type="Pfam" id="PF01408">
    <property type="entry name" value="GFO_IDH_MocA"/>
    <property type="match status" value="1"/>
</dbReference>
<dbReference type="Proteomes" id="UP000055060">
    <property type="component" value="Unassembled WGS sequence"/>
</dbReference>
<dbReference type="PANTHER" id="PTHR43377:SF1">
    <property type="entry name" value="BILIVERDIN REDUCTASE A"/>
    <property type="match status" value="1"/>
</dbReference>
<feature type="domain" description="Gfo/Idh/MocA-like oxidoreductase N-terminal" evidence="1">
    <location>
        <begin position="1"/>
        <end position="116"/>
    </location>
</feature>
<keyword evidence="4" id="KW-1185">Reference proteome</keyword>
<dbReference type="InterPro" id="IPR051450">
    <property type="entry name" value="Gfo/Idh/MocA_Oxidoreductases"/>
</dbReference>
<dbReference type="SUPFAM" id="SSF51735">
    <property type="entry name" value="NAD(P)-binding Rossmann-fold domains"/>
    <property type="match status" value="1"/>
</dbReference>
<dbReference type="GO" id="GO:0000166">
    <property type="term" value="F:nucleotide binding"/>
    <property type="evidence" value="ECO:0007669"/>
    <property type="project" value="InterPro"/>
</dbReference>
<dbReference type="EMBL" id="DF967972">
    <property type="protein sequence ID" value="GAP13782.1"/>
    <property type="molecule type" value="Genomic_DNA"/>
</dbReference>
<dbReference type="InterPro" id="IPR055170">
    <property type="entry name" value="GFO_IDH_MocA-like_dom"/>
</dbReference>
<dbReference type="Gene3D" id="3.30.360.10">
    <property type="entry name" value="Dihydrodipicolinate Reductase, domain 2"/>
    <property type="match status" value="1"/>
</dbReference>
<evidence type="ECO:0000313" key="3">
    <source>
        <dbReference type="EMBL" id="GAP13782.1"/>
    </source>
</evidence>